<dbReference type="Proteomes" id="UP000316612">
    <property type="component" value="Unassembled WGS sequence"/>
</dbReference>
<sequence>MHDEMVGWFEIRVDGPGRRHYRLFCRLDYDALEMTKPLLVVIDGRSKPFRTVLSESEYSQIRKLGDEYFANNPRHIT</sequence>
<name>A0A4Y4DQQ6_GLUUR</name>
<dbReference type="AlphaFoldDB" id="A0A4Y4DQQ6"/>
<reference evidence="1 2" key="1">
    <citation type="submission" date="2019-06" db="EMBL/GenBank/DDBJ databases">
        <title>Whole genome shotgun sequence of Glutamicibacter uratoxydans NBRC 15515.</title>
        <authorList>
            <person name="Hosoyama A."/>
            <person name="Uohara A."/>
            <person name="Ohji S."/>
            <person name="Ichikawa N."/>
        </authorList>
    </citation>
    <scope>NUCLEOTIDE SEQUENCE [LARGE SCALE GENOMIC DNA]</scope>
    <source>
        <strain evidence="1 2">NBRC 15515</strain>
    </source>
</reference>
<comment type="caution">
    <text evidence="1">The sequence shown here is derived from an EMBL/GenBank/DDBJ whole genome shotgun (WGS) entry which is preliminary data.</text>
</comment>
<organism evidence="1 2">
    <name type="scientific">Glutamicibacter uratoxydans</name>
    <name type="common">Arthrobacter uratoxydans</name>
    <dbReference type="NCBI Taxonomy" id="43667"/>
    <lineage>
        <taxon>Bacteria</taxon>
        <taxon>Bacillati</taxon>
        <taxon>Actinomycetota</taxon>
        <taxon>Actinomycetes</taxon>
        <taxon>Micrococcales</taxon>
        <taxon>Micrococcaceae</taxon>
        <taxon>Glutamicibacter</taxon>
    </lineage>
</organism>
<protein>
    <submittedName>
        <fullName evidence="1">Uncharacterized protein</fullName>
    </submittedName>
</protein>
<keyword evidence="2" id="KW-1185">Reference proteome</keyword>
<accession>A0A4Y4DQQ6</accession>
<evidence type="ECO:0000313" key="1">
    <source>
        <dbReference type="EMBL" id="GED05935.1"/>
    </source>
</evidence>
<gene>
    <name evidence="1" type="ORF">AUR04nite_14670</name>
</gene>
<evidence type="ECO:0000313" key="2">
    <source>
        <dbReference type="Proteomes" id="UP000316612"/>
    </source>
</evidence>
<dbReference type="EMBL" id="BJNY01000007">
    <property type="protein sequence ID" value="GED05935.1"/>
    <property type="molecule type" value="Genomic_DNA"/>
</dbReference>
<proteinExistence type="predicted"/>